<dbReference type="InterPro" id="IPR037192">
    <property type="entry name" value="ERO1-like_sf"/>
</dbReference>
<gene>
    <name evidence="17" type="primary">ERO1LB</name>
    <name evidence="17" type="ORF">MHBO_002038</name>
</gene>
<comment type="subunit">
    <text evidence="4">May function both as a monomer and a homodimer.</text>
</comment>
<name>A0ABV2AL04_9EUKA</name>
<evidence type="ECO:0000256" key="5">
    <source>
        <dbReference type="ARBA" id="ARBA00022448"/>
    </source>
</evidence>
<keyword evidence="12" id="KW-0472">Membrane</keyword>
<dbReference type="InterPro" id="IPR007266">
    <property type="entry name" value="Ero1"/>
</dbReference>
<comment type="caution">
    <text evidence="17">The sequence shown here is derived from an EMBL/GenBank/DDBJ whole genome shotgun (WGS) entry which is preliminary data.</text>
</comment>
<feature type="signal peptide" evidence="16">
    <location>
        <begin position="1"/>
        <end position="16"/>
    </location>
</feature>
<evidence type="ECO:0000256" key="13">
    <source>
        <dbReference type="ARBA" id="ARBA00023157"/>
    </source>
</evidence>
<dbReference type="PANTHER" id="PTHR12613">
    <property type="entry name" value="ERO1-RELATED"/>
    <property type="match status" value="1"/>
</dbReference>
<feature type="chain" id="PRO_5047379178" evidence="16">
    <location>
        <begin position="17"/>
        <end position="287"/>
    </location>
</feature>
<evidence type="ECO:0000256" key="16">
    <source>
        <dbReference type="SAM" id="SignalP"/>
    </source>
</evidence>
<keyword evidence="15" id="KW-0676">Redox-active center</keyword>
<comment type="cofactor">
    <cofactor evidence="1">
        <name>FAD</name>
        <dbReference type="ChEBI" id="CHEBI:57692"/>
    </cofactor>
</comment>
<evidence type="ECO:0000256" key="15">
    <source>
        <dbReference type="ARBA" id="ARBA00023284"/>
    </source>
</evidence>
<evidence type="ECO:0000256" key="10">
    <source>
        <dbReference type="ARBA" id="ARBA00022982"/>
    </source>
</evidence>
<keyword evidence="10" id="KW-0249">Electron transport</keyword>
<reference evidence="17 18" key="1">
    <citation type="journal article" date="2024" name="BMC Biol.">
        <title>Comparative genomics of Ascetosporea gives new insight into the evolutionary basis for animal parasitism in Rhizaria.</title>
        <authorList>
            <person name="Hiltunen Thoren M."/>
            <person name="Onut-Brannstrom I."/>
            <person name="Alfjorden A."/>
            <person name="Peckova H."/>
            <person name="Swords F."/>
            <person name="Hooper C."/>
            <person name="Holzer A.S."/>
            <person name="Bass D."/>
            <person name="Burki F."/>
        </authorList>
    </citation>
    <scope>NUCLEOTIDE SEQUENCE [LARGE SCALE GENOMIC DNA]</scope>
    <source>
        <strain evidence="17">20-A016</strain>
    </source>
</reference>
<feature type="non-terminal residue" evidence="17">
    <location>
        <position position="287"/>
    </location>
</feature>
<evidence type="ECO:0000256" key="6">
    <source>
        <dbReference type="ARBA" id="ARBA00022630"/>
    </source>
</evidence>
<keyword evidence="9" id="KW-0274">FAD</keyword>
<dbReference type="EMBL" id="JBDODL010000630">
    <property type="protein sequence ID" value="MES1920361.1"/>
    <property type="molecule type" value="Genomic_DNA"/>
</dbReference>
<evidence type="ECO:0000256" key="7">
    <source>
        <dbReference type="ARBA" id="ARBA00022729"/>
    </source>
</evidence>
<keyword evidence="8" id="KW-0256">Endoplasmic reticulum</keyword>
<evidence type="ECO:0000256" key="3">
    <source>
        <dbReference type="ARBA" id="ARBA00008277"/>
    </source>
</evidence>
<keyword evidence="13" id="KW-1015">Disulfide bond</keyword>
<evidence type="ECO:0000313" key="18">
    <source>
        <dbReference type="Proteomes" id="UP001439008"/>
    </source>
</evidence>
<evidence type="ECO:0000256" key="12">
    <source>
        <dbReference type="ARBA" id="ARBA00023136"/>
    </source>
</evidence>
<evidence type="ECO:0000256" key="2">
    <source>
        <dbReference type="ARBA" id="ARBA00004367"/>
    </source>
</evidence>
<evidence type="ECO:0000256" key="11">
    <source>
        <dbReference type="ARBA" id="ARBA00023002"/>
    </source>
</evidence>
<comment type="similarity">
    <text evidence="3">Belongs to the EROs family.</text>
</comment>
<accession>A0ABV2AL04</accession>
<keyword evidence="11" id="KW-0560">Oxidoreductase</keyword>
<keyword evidence="6" id="KW-0285">Flavoprotein</keyword>
<keyword evidence="14" id="KW-0325">Glycoprotein</keyword>
<keyword evidence="18" id="KW-1185">Reference proteome</keyword>
<proteinExistence type="inferred from homology"/>
<dbReference type="Proteomes" id="UP001439008">
    <property type="component" value="Unassembled WGS sequence"/>
</dbReference>
<evidence type="ECO:0000256" key="4">
    <source>
        <dbReference type="ARBA" id="ARBA00011802"/>
    </source>
</evidence>
<evidence type="ECO:0000256" key="14">
    <source>
        <dbReference type="ARBA" id="ARBA00023180"/>
    </source>
</evidence>
<evidence type="ECO:0000256" key="9">
    <source>
        <dbReference type="ARBA" id="ARBA00022827"/>
    </source>
</evidence>
<keyword evidence="7 16" id="KW-0732">Signal</keyword>
<comment type="subcellular location">
    <subcellularLocation>
        <location evidence="2">Endoplasmic reticulum membrane</location>
        <topology evidence="2">Peripheral membrane protein</topology>
        <orientation evidence="2">Lumenal side</orientation>
    </subcellularLocation>
</comment>
<protein>
    <submittedName>
        <fullName evidence="17">Endoplasmic Reticulum, variant 2</fullName>
    </submittedName>
</protein>
<evidence type="ECO:0000313" key="17">
    <source>
        <dbReference type="EMBL" id="MES1920361.1"/>
    </source>
</evidence>
<keyword evidence="5" id="KW-0813">Transport</keyword>
<organism evidence="17 18">
    <name type="scientific">Bonamia ostreae</name>
    <dbReference type="NCBI Taxonomy" id="126728"/>
    <lineage>
        <taxon>Eukaryota</taxon>
        <taxon>Sar</taxon>
        <taxon>Rhizaria</taxon>
        <taxon>Endomyxa</taxon>
        <taxon>Ascetosporea</taxon>
        <taxon>Haplosporida</taxon>
        <taxon>Bonamia</taxon>
    </lineage>
</organism>
<evidence type="ECO:0000256" key="8">
    <source>
        <dbReference type="ARBA" id="ARBA00022824"/>
    </source>
</evidence>
<sequence>MTIIILLILLVGLHNSCKDFKVPQCDCYGTDVLEVNRHVHGILSELKVRFTQKRQKTLFFRIFKVALDEKCLFWNAQKFCVKPSCAVCPCEDGDVPQKWRDEADFLRVNRKTSIGFLPWTEDDEMWIVSPNDEKSVYIDLAANPHEDTGYGGESAHKVWKAIYGENCLHESGFEDSCTEDQFFYRIVSGLHASVSAHIAEKTNIGKSTKPDFKRFQRSLGRHNERVENLHFVYVLMVRAISKARMAIREFPYDSGDESEFSNTKKLVDDLLTSPGFFKLNKTFNEKK</sequence>
<dbReference type="Pfam" id="PF04137">
    <property type="entry name" value="ERO1"/>
    <property type="match status" value="1"/>
</dbReference>
<dbReference type="SUPFAM" id="SSF110019">
    <property type="entry name" value="ERO1-like"/>
    <property type="match status" value="1"/>
</dbReference>
<evidence type="ECO:0000256" key="1">
    <source>
        <dbReference type="ARBA" id="ARBA00001974"/>
    </source>
</evidence>
<dbReference type="PANTHER" id="PTHR12613:SF0">
    <property type="entry name" value="ERO1-LIKE PROTEIN"/>
    <property type="match status" value="1"/>
</dbReference>